<proteinExistence type="predicted"/>
<evidence type="ECO:0000313" key="1">
    <source>
        <dbReference type="EMBL" id="MBB4866861.1"/>
    </source>
</evidence>
<dbReference type="EMBL" id="JACHLI010000032">
    <property type="protein sequence ID" value="MBB4866861.1"/>
    <property type="molecule type" value="Genomic_DNA"/>
</dbReference>
<sequence>MTALSSTPSLPKFGVGSFVVLGPLFRFAHGIYGYTVTERTLTAEIEHPPLRWFSHTAAACEIEDLVRNGQEGVVFYPSKSSQDRAEALKVLQESSNRVYPDKVERLVKVHFE</sequence>
<comment type="caution">
    <text evidence="1">The sequence shown here is derived from an EMBL/GenBank/DDBJ whole genome shotgun (WGS) entry which is preliminary data.</text>
</comment>
<gene>
    <name evidence="1" type="ORF">HNP46_005768</name>
</gene>
<dbReference type="Proteomes" id="UP000566995">
    <property type="component" value="Unassembled WGS sequence"/>
</dbReference>
<organism evidence="1 2">
    <name type="scientific">Pseudomonas nitroreducens</name>
    <dbReference type="NCBI Taxonomy" id="46680"/>
    <lineage>
        <taxon>Bacteria</taxon>
        <taxon>Pseudomonadati</taxon>
        <taxon>Pseudomonadota</taxon>
        <taxon>Gammaproteobacteria</taxon>
        <taxon>Pseudomonadales</taxon>
        <taxon>Pseudomonadaceae</taxon>
        <taxon>Pseudomonas</taxon>
    </lineage>
</organism>
<evidence type="ECO:0000313" key="2">
    <source>
        <dbReference type="Proteomes" id="UP000566995"/>
    </source>
</evidence>
<reference evidence="1 2" key="1">
    <citation type="submission" date="2020-08" db="EMBL/GenBank/DDBJ databases">
        <title>Functional genomics of gut bacteria from endangered species of beetles.</title>
        <authorList>
            <person name="Carlos-Shanley C."/>
        </authorList>
    </citation>
    <scope>NUCLEOTIDE SEQUENCE [LARGE SCALE GENOMIC DNA]</scope>
    <source>
        <strain evidence="1 2">S00179</strain>
    </source>
</reference>
<accession>A0A7W7KQ75</accession>
<name>A0A7W7KQ75_PSENT</name>
<dbReference type="AlphaFoldDB" id="A0A7W7KQ75"/>
<dbReference type="RefSeq" id="WP_184595784.1">
    <property type="nucleotide sequence ID" value="NZ_JACHLI010000032.1"/>
</dbReference>
<protein>
    <submittedName>
        <fullName evidence="1">Uncharacterized protein</fullName>
    </submittedName>
</protein>